<name>A0ABS6TAT0_9ENTE</name>
<evidence type="ECO:0000313" key="2">
    <source>
        <dbReference type="EMBL" id="MBV7390016.1"/>
    </source>
</evidence>
<proteinExistence type="predicted"/>
<dbReference type="EMBL" id="JAHUZB010000002">
    <property type="protein sequence ID" value="MBV7390016.1"/>
    <property type="molecule type" value="Genomic_DNA"/>
</dbReference>
<gene>
    <name evidence="2" type="ORF">KUA55_04935</name>
</gene>
<protein>
    <recommendedName>
        <fullName evidence="1">Fluoroacetyl-CoA-specific thioesterase-like domain-containing protein</fullName>
    </recommendedName>
</protein>
<dbReference type="PANTHER" id="PTHR36934">
    <property type="entry name" value="BLR0278 PROTEIN"/>
    <property type="match status" value="1"/>
</dbReference>
<evidence type="ECO:0000259" key="1">
    <source>
        <dbReference type="Pfam" id="PF22636"/>
    </source>
</evidence>
<dbReference type="PANTHER" id="PTHR36934:SF1">
    <property type="entry name" value="THIOESTERASE DOMAIN-CONTAINING PROTEIN"/>
    <property type="match status" value="1"/>
</dbReference>
<dbReference type="PIRSF" id="PIRSF014972">
    <property type="entry name" value="FlK"/>
    <property type="match status" value="1"/>
</dbReference>
<organism evidence="2 3">
    <name type="scientific">Enterococcus alishanensis</name>
    <dbReference type="NCBI Taxonomy" id="1303817"/>
    <lineage>
        <taxon>Bacteria</taxon>
        <taxon>Bacillati</taxon>
        <taxon>Bacillota</taxon>
        <taxon>Bacilli</taxon>
        <taxon>Lactobacillales</taxon>
        <taxon>Enterococcaceae</taxon>
        <taxon>Enterococcus</taxon>
    </lineage>
</organism>
<dbReference type="Proteomes" id="UP000774130">
    <property type="component" value="Unassembled WGS sequence"/>
</dbReference>
<sequence>MEKLTKEFVVSATDTAEKLGSGDLAVLATPRLVAMMENTAKNMLDLASNMTSVGFIMEMKHLAPSPVGAQIIVTAEILERGERTVDFTLSAYAGDTLIATANHQRVIVNRLKFMEKIQNKPIM</sequence>
<accession>A0ABS6TAT0</accession>
<comment type="caution">
    <text evidence="2">The sequence shown here is derived from an EMBL/GenBank/DDBJ whole genome shotgun (WGS) entry which is preliminary data.</text>
</comment>
<dbReference type="RefSeq" id="WP_218325070.1">
    <property type="nucleotide sequence ID" value="NZ_JAHUZB010000002.1"/>
</dbReference>
<reference evidence="2 3" key="1">
    <citation type="submission" date="2021-06" db="EMBL/GenBank/DDBJ databases">
        <title>Enterococcus alishanensis sp. nov., a novel lactic acid bacterium isolated from fresh coffee beans.</title>
        <authorList>
            <person name="Chen Y.-S."/>
        </authorList>
    </citation>
    <scope>NUCLEOTIDE SEQUENCE [LARGE SCALE GENOMIC DNA]</scope>
    <source>
        <strain evidence="2 3">ALS3</strain>
    </source>
</reference>
<feature type="domain" description="Fluoroacetyl-CoA-specific thioesterase-like" evidence="1">
    <location>
        <begin position="10"/>
        <end position="110"/>
    </location>
</feature>
<evidence type="ECO:0000313" key="3">
    <source>
        <dbReference type="Proteomes" id="UP000774130"/>
    </source>
</evidence>
<dbReference type="InterPro" id="IPR054485">
    <property type="entry name" value="FlK-like_dom"/>
</dbReference>
<dbReference type="Pfam" id="PF22636">
    <property type="entry name" value="FlK"/>
    <property type="match status" value="1"/>
</dbReference>
<dbReference type="InterPro" id="IPR025540">
    <property type="entry name" value="FlK"/>
</dbReference>
<keyword evidence="3" id="KW-1185">Reference proteome</keyword>